<dbReference type="RefSeq" id="WP_116755711.1">
    <property type="nucleotide sequence ID" value="NZ_JBHUEX010000001.1"/>
</dbReference>
<evidence type="ECO:0000313" key="9">
    <source>
        <dbReference type="Proteomes" id="UP000244893"/>
    </source>
</evidence>
<dbReference type="GO" id="GO:0005886">
    <property type="term" value="C:plasma membrane"/>
    <property type="evidence" value="ECO:0007669"/>
    <property type="project" value="UniProtKB-SubCell"/>
</dbReference>
<gene>
    <name evidence="8" type="ORF">DDQ50_05855</name>
</gene>
<keyword evidence="6 7" id="KW-0472">Membrane</keyword>
<evidence type="ECO:0000256" key="7">
    <source>
        <dbReference type="SAM" id="Phobius"/>
    </source>
</evidence>
<feature type="transmembrane region" description="Helical" evidence="7">
    <location>
        <begin position="78"/>
        <end position="96"/>
    </location>
</feature>
<protein>
    <submittedName>
        <fullName evidence="8">Na+/H+ antiporter subunit E</fullName>
    </submittedName>
</protein>
<dbReference type="Proteomes" id="UP000244893">
    <property type="component" value="Unassembled WGS sequence"/>
</dbReference>
<evidence type="ECO:0000256" key="3">
    <source>
        <dbReference type="ARBA" id="ARBA00022475"/>
    </source>
</evidence>
<dbReference type="InterPro" id="IPR002758">
    <property type="entry name" value="Cation_antiport_E"/>
</dbReference>
<keyword evidence="4 7" id="KW-0812">Transmembrane</keyword>
<keyword evidence="5 7" id="KW-1133">Transmembrane helix</keyword>
<keyword evidence="3" id="KW-1003">Cell membrane</keyword>
<evidence type="ECO:0000256" key="2">
    <source>
        <dbReference type="ARBA" id="ARBA00006228"/>
    </source>
</evidence>
<evidence type="ECO:0000256" key="6">
    <source>
        <dbReference type="ARBA" id="ARBA00023136"/>
    </source>
</evidence>
<reference evidence="8 9" key="1">
    <citation type="submission" date="2018-05" db="EMBL/GenBank/DDBJ databases">
        <title>Amnibacterium sp. M8JJ-5, whole genome shotgun sequence.</title>
        <authorList>
            <person name="Tuo L."/>
        </authorList>
    </citation>
    <scope>NUCLEOTIDE SEQUENCE [LARGE SCALE GENOMIC DNA]</scope>
    <source>
        <strain evidence="8 9">M8JJ-5</strain>
    </source>
</reference>
<dbReference type="NCBIfam" id="NF006521">
    <property type="entry name" value="PRK08965.1-5"/>
    <property type="match status" value="1"/>
</dbReference>
<evidence type="ECO:0000256" key="5">
    <source>
        <dbReference type="ARBA" id="ARBA00022989"/>
    </source>
</evidence>
<evidence type="ECO:0000256" key="4">
    <source>
        <dbReference type="ARBA" id="ARBA00022692"/>
    </source>
</evidence>
<feature type="transmembrane region" description="Helical" evidence="7">
    <location>
        <begin position="28"/>
        <end position="58"/>
    </location>
</feature>
<proteinExistence type="inferred from homology"/>
<dbReference type="Pfam" id="PF01899">
    <property type="entry name" value="MNHE"/>
    <property type="match status" value="1"/>
</dbReference>
<name>A0A2V1HYQ0_9MICO</name>
<sequence length="201" mass="21887">MTESAQDLPPVHGSTPVRKWGGQMIQQAPLLVVLVLLWLFLWGSFSPLDIVVGILVALLVTRVFELPPVQLSGRFNPWWLLVFLVRFAGQVVAGSVEVASKAFRFGTVVRSSVIEVGLTTTSDFVMTLTAITMSLVPGSLILEVDRSGSTLFLHVLGAVDDDAIEKARRKVLHAEVDILRAVGSRDELVEAESRLRGKVSA</sequence>
<dbReference type="EMBL" id="QEOP01000001">
    <property type="protein sequence ID" value="PVZ95977.1"/>
    <property type="molecule type" value="Genomic_DNA"/>
</dbReference>
<evidence type="ECO:0000256" key="1">
    <source>
        <dbReference type="ARBA" id="ARBA00004651"/>
    </source>
</evidence>
<dbReference type="AlphaFoldDB" id="A0A2V1HYQ0"/>
<evidence type="ECO:0000313" key="8">
    <source>
        <dbReference type="EMBL" id="PVZ95977.1"/>
    </source>
</evidence>
<dbReference type="GO" id="GO:0008324">
    <property type="term" value="F:monoatomic cation transmembrane transporter activity"/>
    <property type="evidence" value="ECO:0007669"/>
    <property type="project" value="InterPro"/>
</dbReference>
<accession>A0A2V1HYQ0</accession>
<dbReference type="PANTHER" id="PTHR34584">
    <property type="entry name" value="NA(+)/H(+) ANTIPORTER SUBUNIT E1"/>
    <property type="match status" value="1"/>
</dbReference>
<keyword evidence="9" id="KW-1185">Reference proteome</keyword>
<dbReference type="OrthoDB" id="3556991at2"/>
<dbReference type="PANTHER" id="PTHR34584:SF1">
    <property type="entry name" value="NA(+)_H(+) ANTIPORTER SUBUNIT E1"/>
    <property type="match status" value="1"/>
</dbReference>
<comment type="subcellular location">
    <subcellularLocation>
        <location evidence="1">Cell membrane</location>
        <topology evidence="1">Multi-pass membrane protein</topology>
    </subcellularLocation>
</comment>
<organism evidence="8 9">
    <name type="scientific">Amnibacterium flavum</name>
    <dbReference type="NCBI Taxonomy" id="2173173"/>
    <lineage>
        <taxon>Bacteria</taxon>
        <taxon>Bacillati</taxon>
        <taxon>Actinomycetota</taxon>
        <taxon>Actinomycetes</taxon>
        <taxon>Micrococcales</taxon>
        <taxon>Microbacteriaceae</taxon>
        <taxon>Amnibacterium</taxon>
    </lineage>
</organism>
<comment type="caution">
    <text evidence="8">The sequence shown here is derived from an EMBL/GenBank/DDBJ whole genome shotgun (WGS) entry which is preliminary data.</text>
</comment>
<comment type="similarity">
    <text evidence="2">Belongs to the CPA3 antiporters (TC 2.A.63) subunit E family.</text>
</comment>